<gene>
    <name evidence="1" type="ORF">CQW23_14670</name>
</gene>
<keyword evidence="2" id="KW-1185">Reference proteome</keyword>
<dbReference type="EMBL" id="MLFT02000006">
    <property type="protein sequence ID" value="PHT45512.1"/>
    <property type="molecule type" value="Genomic_DNA"/>
</dbReference>
<evidence type="ECO:0000313" key="1">
    <source>
        <dbReference type="EMBL" id="PHT45512.1"/>
    </source>
</evidence>
<reference evidence="2" key="2">
    <citation type="journal article" date="2017" name="J. Anim. Genet.">
        <title>Multiple reference genome sequences of hot pepper reveal the massive evolution of plant disease resistance genes by retroduplication.</title>
        <authorList>
            <person name="Kim S."/>
            <person name="Park J."/>
            <person name="Yeom S.-I."/>
            <person name="Kim Y.-M."/>
            <person name="Seo E."/>
            <person name="Kim K.-T."/>
            <person name="Kim M.-S."/>
            <person name="Lee J.M."/>
            <person name="Cheong K."/>
            <person name="Shin H.-S."/>
            <person name="Kim S.-B."/>
            <person name="Han K."/>
            <person name="Lee J."/>
            <person name="Park M."/>
            <person name="Lee H.-A."/>
            <person name="Lee H.-Y."/>
            <person name="Lee Y."/>
            <person name="Oh S."/>
            <person name="Lee J.H."/>
            <person name="Choi E."/>
            <person name="Choi E."/>
            <person name="Lee S.E."/>
            <person name="Jeon J."/>
            <person name="Kim H."/>
            <person name="Choi G."/>
            <person name="Song H."/>
            <person name="Lee J."/>
            <person name="Lee S.-C."/>
            <person name="Kwon J.-K."/>
            <person name="Lee H.-Y."/>
            <person name="Koo N."/>
            <person name="Hong Y."/>
            <person name="Kim R.W."/>
            <person name="Kang W.-H."/>
            <person name="Huh J.H."/>
            <person name="Kang B.-C."/>
            <person name="Yang T.-J."/>
            <person name="Lee Y.-H."/>
            <person name="Bennetzen J.L."/>
            <person name="Choi D."/>
        </authorList>
    </citation>
    <scope>NUCLEOTIDE SEQUENCE [LARGE SCALE GENOMIC DNA]</scope>
    <source>
        <strain evidence="2">cv. PBC81</strain>
    </source>
</reference>
<proteinExistence type="predicted"/>
<sequence length="82" mass="9290">MFFVPDEVCLDLLDALNLELRRSESSVLKKSYTSNDELDQLDLNFIISEVIATSPFVKSSRISEASRNGNGNVVRYQILHEV</sequence>
<evidence type="ECO:0000313" key="2">
    <source>
        <dbReference type="Proteomes" id="UP000224567"/>
    </source>
</evidence>
<protein>
    <submittedName>
        <fullName evidence="1">Uncharacterized protein</fullName>
    </submittedName>
</protein>
<dbReference type="AlphaFoldDB" id="A0A2G2WJX0"/>
<dbReference type="Proteomes" id="UP000224567">
    <property type="component" value="Unassembled WGS sequence"/>
</dbReference>
<comment type="caution">
    <text evidence="1">The sequence shown here is derived from an EMBL/GenBank/DDBJ whole genome shotgun (WGS) entry which is preliminary data.</text>
</comment>
<reference evidence="1 2" key="1">
    <citation type="journal article" date="2017" name="Genome Biol.">
        <title>New reference genome sequences of hot pepper reveal the massive evolution of plant disease-resistance genes by retroduplication.</title>
        <authorList>
            <person name="Kim S."/>
            <person name="Park J."/>
            <person name="Yeom S.I."/>
            <person name="Kim Y.M."/>
            <person name="Seo E."/>
            <person name="Kim K.T."/>
            <person name="Kim M.S."/>
            <person name="Lee J.M."/>
            <person name="Cheong K."/>
            <person name="Shin H.S."/>
            <person name="Kim S.B."/>
            <person name="Han K."/>
            <person name="Lee J."/>
            <person name="Park M."/>
            <person name="Lee H.A."/>
            <person name="Lee H.Y."/>
            <person name="Lee Y."/>
            <person name="Oh S."/>
            <person name="Lee J.H."/>
            <person name="Choi E."/>
            <person name="Choi E."/>
            <person name="Lee S.E."/>
            <person name="Jeon J."/>
            <person name="Kim H."/>
            <person name="Choi G."/>
            <person name="Song H."/>
            <person name="Lee J."/>
            <person name="Lee S.C."/>
            <person name="Kwon J.K."/>
            <person name="Lee H.Y."/>
            <person name="Koo N."/>
            <person name="Hong Y."/>
            <person name="Kim R.W."/>
            <person name="Kang W.H."/>
            <person name="Huh J.H."/>
            <person name="Kang B.C."/>
            <person name="Yang T.J."/>
            <person name="Lee Y.H."/>
            <person name="Bennetzen J.L."/>
            <person name="Choi D."/>
        </authorList>
    </citation>
    <scope>NUCLEOTIDE SEQUENCE [LARGE SCALE GENOMIC DNA]</scope>
    <source>
        <strain evidence="2">cv. PBC81</strain>
    </source>
</reference>
<organism evidence="1 2">
    <name type="scientific">Capsicum baccatum</name>
    <name type="common">Peruvian pepper</name>
    <dbReference type="NCBI Taxonomy" id="33114"/>
    <lineage>
        <taxon>Eukaryota</taxon>
        <taxon>Viridiplantae</taxon>
        <taxon>Streptophyta</taxon>
        <taxon>Embryophyta</taxon>
        <taxon>Tracheophyta</taxon>
        <taxon>Spermatophyta</taxon>
        <taxon>Magnoliopsida</taxon>
        <taxon>eudicotyledons</taxon>
        <taxon>Gunneridae</taxon>
        <taxon>Pentapetalae</taxon>
        <taxon>asterids</taxon>
        <taxon>lamiids</taxon>
        <taxon>Solanales</taxon>
        <taxon>Solanaceae</taxon>
        <taxon>Solanoideae</taxon>
        <taxon>Capsiceae</taxon>
        <taxon>Capsicum</taxon>
    </lineage>
</organism>
<dbReference type="STRING" id="33114.A0A2G2WJX0"/>
<name>A0A2G2WJX0_CAPBA</name>
<accession>A0A2G2WJX0</accession>